<dbReference type="EMBL" id="JAKFGM010000001">
    <property type="protein sequence ID" value="MCF2514144.1"/>
    <property type="molecule type" value="Genomic_DNA"/>
</dbReference>
<sequence>MKREGKYMLNKVSGLCRSLYIVLAIVAGFVALGGLNVALALVVLGLIAGISMPRDRLVLAAATVIALPLVGTALANVPAIGDKLSAVMTNLQLGVAGALASAMAIFLYELTMDGVKGLTATSK</sequence>
<proteinExistence type="predicted"/>
<feature type="transmembrane region" description="Helical" evidence="1">
    <location>
        <begin position="57"/>
        <end position="77"/>
    </location>
</feature>
<feature type="transmembrane region" description="Helical" evidence="1">
    <location>
        <begin position="20"/>
        <end position="51"/>
    </location>
</feature>
<keyword evidence="3" id="KW-1185">Reference proteome</keyword>
<feature type="transmembrane region" description="Helical" evidence="1">
    <location>
        <begin position="89"/>
        <end position="108"/>
    </location>
</feature>
<dbReference type="RefSeq" id="WP_235066625.1">
    <property type="nucleotide sequence ID" value="NZ_JAKFGM010000001.1"/>
</dbReference>
<reference evidence="2" key="1">
    <citation type="submission" date="2022-01" db="EMBL/GenBank/DDBJ databases">
        <authorList>
            <person name="Jo J.-H."/>
            <person name="Im W.-T."/>
        </authorList>
    </citation>
    <scope>NUCLEOTIDE SEQUENCE</scope>
    <source>
        <strain evidence="2">G124</strain>
    </source>
</reference>
<accession>A0A9X1QMM1</accession>
<keyword evidence="1" id="KW-0472">Membrane</keyword>
<gene>
    <name evidence="2" type="ORF">LVY65_03540</name>
</gene>
<evidence type="ECO:0000313" key="3">
    <source>
        <dbReference type="Proteomes" id="UP001139410"/>
    </source>
</evidence>
<protein>
    <submittedName>
        <fullName evidence="2">Uncharacterized protein</fullName>
    </submittedName>
</protein>
<organism evidence="2 3">
    <name type="scientific">Sphingomonas cremea</name>
    <dbReference type="NCBI Taxonomy" id="2904799"/>
    <lineage>
        <taxon>Bacteria</taxon>
        <taxon>Pseudomonadati</taxon>
        <taxon>Pseudomonadota</taxon>
        <taxon>Alphaproteobacteria</taxon>
        <taxon>Sphingomonadales</taxon>
        <taxon>Sphingomonadaceae</taxon>
        <taxon>Sphingomonas</taxon>
    </lineage>
</organism>
<comment type="caution">
    <text evidence="2">The sequence shown here is derived from an EMBL/GenBank/DDBJ whole genome shotgun (WGS) entry which is preliminary data.</text>
</comment>
<dbReference type="AlphaFoldDB" id="A0A9X1QMM1"/>
<keyword evidence="1" id="KW-0812">Transmembrane</keyword>
<dbReference type="Proteomes" id="UP001139410">
    <property type="component" value="Unassembled WGS sequence"/>
</dbReference>
<evidence type="ECO:0000313" key="2">
    <source>
        <dbReference type="EMBL" id="MCF2514144.1"/>
    </source>
</evidence>
<evidence type="ECO:0000256" key="1">
    <source>
        <dbReference type="SAM" id="Phobius"/>
    </source>
</evidence>
<name>A0A9X1QMM1_9SPHN</name>
<keyword evidence="1" id="KW-1133">Transmembrane helix</keyword>